<organism evidence="4 5">
    <name type="scientific">Pelagovum pacificum</name>
    <dbReference type="NCBI Taxonomy" id="2588711"/>
    <lineage>
        <taxon>Bacteria</taxon>
        <taxon>Pseudomonadati</taxon>
        <taxon>Pseudomonadota</taxon>
        <taxon>Alphaproteobacteria</taxon>
        <taxon>Rhodobacterales</taxon>
        <taxon>Paracoccaceae</taxon>
        <taxon>Pelagovum</taxon>
    </lineage>
</organism>
<keyword evidence="2" id="KW-0119">Carbohydrate metabolism</keyword>
<evidence type="ECO:0000313" key="5">
    <source>
        <dbReference type="Proteomes" id="UP000314011"/>
    </source>
</evidence>
<dbReference type="AlphaFoldDB" id="A0A5C5G7B3"/>
<evidence type="ECO:0000313" key="4">
    <source>
        <dbReference type="EMBL" id="TNY30653.1"/>
    </source>
</evidence>
<comment type="caution">
    <text evidence="4">The sequence shown here is derived from an EMBL/GenBank/DDBJ whole genome shotgun (WGS) entry which is preliminary data.</text>
</comment>
<keyword evidence="2" id="KW-0313">Glucose metabolism</keyword>
<dbReference type="EMBL" id="VFFF01000004">
    <property type="protein sequence ID" value="TNY30653.1"/>
    <property type="molecule type" value="Genomic_DNA"/>
</dbReference>
<comment type="similarity">
    <text evidence="1">Belongs to the cycloisomerase 2 family.</text>
</comment>
<dbReference type="GO" id="GO:0006006">
    <property type="term" value="P:glucose metabolic process"/>
    <property type="evidence" value="ECO:0007669"/>
    <property type="project" value="UniProtKB-KW"/>
</dbReference>
<keyword evidence="5" id="KW-1185">Reference proteome</keyword>
<evidence type="ECO:0000256" key="1">
    <source>
        <dbReference type="ARBA" id="ARBA00005564"/>
    </source>
</evidence>
<feature type="region of interest" description="Disordered" evidence="3">
    <location>
        <begin position="125"/>
        <end position="146"/>
    </location>
</feature>
<dbReference type="PANTHER" id="PTHR30344:SF1">
    <property type="entry name" value="6-PHOSPHOGLUCONOLACTONASE"/>
    <property type="match status" value="1"/>
</dbReference>
<accession>A0A5C5G7B3</accession>
<gene>
    <name evidence="4" type="ORF">FHY64_18920</name>
</gene>
<proteinExistence type="inferred from homology"/>
<dbReference type="SUPFAM" id="SSF51004">
    <property type="entry name" value="C-terminal (heme d1) domain of cytochrome cd1-nitrite reductase"/>
    <property type="match status" value="1"/>
</dbReference>
<protein>
    <submittedName>
        <fullName evidence="4">Lactonase family protein</fullName>
    </submittedName>
</protein>
<evidence type="ECO:0000256" key="3">
    <source>
        <dbReference type="SAM" id="MobiDB-lite"/>
    </source>
</evidence>
<dbReference type="InterPro" id="IPR011048">
    <property type="entry name" value="Haem_d1_sf"/>
</dbReference>
<dbReference type="Pfam" id="PF10282">
    <property type="entry name" value="Lactonase"/>
    <property type="match status" value="1"/>
</dbReference>
<sequence>MKLDFLVGSYSKAPDGGIFRVEADTDDLASATVTLAAPADEPSWITWTPERTHLIAVEERLLEDAPKIHAFSATGNALTPTGTAPLPGMQACHIGVHPHHPLAVSCHYGDGSFALWQVAGDGLPRQRQSLRQEGSGPNRDRQDGPHAHFCAFIDGGDGFLVADLGSDAIHHYRLGDPATDPAASYVGSIALPPGCGPRHFTVEGEGARLTVACELDETLRIYTRDGDGWTAAGTVEPFGPCDVEGAISAIRLSEDGKFLYVAGRRQREVAVLATGPGLPEVVARTEVGGRTPRDMVIAPTGSLLIVANQDSSALTFFARDPDKGTLTRIGGDVAVPTPSCILF</sequence>
<dbReference type="PANTHER" id="PTHR30344">
    <property type="entry name" value="6-PHOSPHOGLUCONOLACTONASE-RELATED"/>
    <property type="match status" value="1"/>
</dbReference>
<dbReference type="InterPro" id="IPR015943">
    <property type="entry name" value="WD40/YVTN_repeat-like_dom_sf"/>
</dbReference>
<dbReference type="OrthoDB" id="9790815at2"/>
<name>A0A5C5G7B3_9RHOB</name>
<dbReference type="Proteomes" id="UP000314011">
    <property type="component" value="Unassembled WGS sequence"/>
</dbReference>
<dbReference type="InterPro" id="IPR019405">
    <property type="entry name" value="Lactonase_7-beta_prop"/>
</dbReference>
<dbReference type="Gene3D" id="2.130.10.10">
    <property type="entry name" value="YVTN repeat-like/Quinoprotein amine dehydrogenase"/>
    <property type="match status" value="1"/>
</dbReference>
<reference evidence="4 5" key="1">
    <citation type="submission" date="2019-06" db="EMBL/GenBank/DDBJ databases">
        <title>Genome of new Rhodobacteraceae sp. SM1903.</title>
        <authorList>
            <person name="Ren X."/>
        </authorList>
    </citation>
    <scope>NUCLEOTIDE SEQUENCE [LARGE SCALE GENOMIC DNA]</scope>
    <source>
        <strain evidence="4 5">SM1903</strain>
    </source>
</reference>
<evidence type="ECO:0000256" key="2">
    <source>
        <dbReference type="ARBA" id="ARBA00022526"/>
    </source>
</evidence>
<dbReference type="RefSeq" id="WP_140197447.1">
    <property type="nucleotide sequence ID" value="NZ_CP065915.1"/>
</dbReference>
<dbReference type="InterPro" id="IPR050282">
    <property type="entry name" value="Cycloisomerase_2"/>
</dbReference>
<dbReference type="GO" id="GO:0017057">
    <property type="term" value="F:6-phosphogluconolactonase activity"/>
    <property type="evidence" value="ECO:0007669"/>
    <property type="project" value="TreeGrafter"/>
</dbReference>